<comment type="caution">
    <text evidence="5">The sequence shown here is derived from an EMBL/GenBank/DDBJ whole genome shotgun (WGS) entry which is preliminary data.</text>
</comment>
<dbReference type="PANTHER" id="PTHR24220:SF86">
    <property type="entry name" value="ABC TRANSPORTER ABCH.1"/>
    <property type="match status" value="1"/>
</dbReference>
<dbReference type="GO" id="GO:0022857">
    <property type="term" value="F:transmembrane transporter activity"/>
    <property type="evidence" value="ECO:0007669"/>
    <property type="project" value="TreeGrafter"/>
</dbReference>
<keyword evidence="6" id="KW-1185">Reference proteome</keyword>
<dbReference type="Proteomes" id="UP000076603">
    <property type="component" value="Unassembled WGS sequence"/>
</dbReference>
<evidence type="ECO:0000256" key="2">
    <source>
        <dbReference type="ARBA" id="ARBA00022741"/>
    </source>
</evidence>
<dbReference type="Gene3D" id="3.40.50.300">
    <property type="entry name" value="P-loop containing nucleotide triphosphate hydrolases"/>
    <property type="match status" value="1"/>
</dbReference>
<dbReference type="InterPro" id="IPR017871">
    <property type="entry name" value="ABC_transporter-like_CS"/>
</dbReference>
<sequence length="230" mass="25361">MIEVKNLVKKYFIDTPNELLVLNNINLKIEDGEFVALVGASGSGKSTFMNIIGALDRPTSGEYSIDGIPVQSMTQNQLSEIRGKKIGFVFQTFNLMGRTSALKNVELPMLYAGVHAKERTRRAKELLEMVGMGNRVNHLPNELSGGQKQRVAIARSLVNDPSIILADEPTGALDSKTGSMVMDIFKRVHKEKKKTILVITHSMEVAQMTQRIITIRDGIILSDVPNTPIA</sequence>
<evidence type="ECO:0000256" key="3">
    <source>
        <dbReference type="ARBA" id="ARBA00022840"/>
    </source>
</evidence>
<evidence type="ECO:0000313" key="6">
    <source>
        <dbReference type="Proteomes" id="UP000076603"/>
    </source>
</evidence>
<evidence type="ECO:0000256" key="1">
    <source>
        <dbReference type="ARBA" id="ARBA00022448"/>
    </source>
</evidence>
<dbReference type="CDD" id="cd03255">
    <property type="entry name" value="ABC_MJ0796_LolCDE_FtsE"/>
    <property type="match status" value="1"/>
</dbReference>
<dbReference type="PATRIC" id="fig|1121326.3.peg.5562"/>
<dbReference type="InterPro" id="IPR027417">
    <property type="entry name" value="P-loop_NTPase"/>
</dbReference>
<keyword evidence="5" id="KW-0378">Hydrolase</keyword>
<name>A0A162R1B0_9CLOT</name>
<dbReference type="PROSITE" id="PS50893">
    <property type="entry name" value="ABC_TRANSPORTER_2"/>
    <property type="match status" value="1"/>
</dbReference>
<dbReference type="InterPro" id="IPR015854">
    <property type="entry name" value="ABC_transpr_LolD-like"/>
</dbReference>
<dbReference type="GO" id="GO:0098796">
    <property type="term" value="C:membrane protein complex"/>
    <property type="evidence" value="ECO:0007669"/>
    <property type="project" value="UniProtKB-ARBA"/>
</dbReference>
<feature type="domain" description="ABC transporter" evidence="4">
    <location>
        <begin position="2"/>
        <end position="229"/>
    </location>
</feature>
<dbReference type="STRING" id="1121326.CLMAG_54970"/>
<dbReference type="InterPro" id="IPR017911">
    <property type="entry name" value="MacB-like_ATP-bd"/>
</dbReference>
<dbReference type="EMBL" id="LWAE01000010">
    <property type="protein sequence ID" value="KZL89274.1"/>
    <property type="molecule type" value="Genomic_DNA"/>
</dbReference>
<dbReference type="EC" id="3.6.3.-" evidence="5"/>
<proteinExistence type="predicted"/>
<dbReference type="PROSITE" id="PS00211">
    <property type="entry name" value="ABC_TRANSPORTER_1"/>
    <property type="match status" value="1"/>
</dbReference>
<protein>
    <submittedName>
        <fullName evidence="5">Macrolide export ATP-binding/permease protein MacB</fullName>
        <ecNumber evidence="5">3.6.3.-</ecNumber>
    </submittedName>
</protein>
<keyword evidence="2" id="KW-0547">Nucleotide-binding</keyword>
<dbReference type="InterPro" id="IPR003439">
    <property type="entry name" value="ABC_transporter-like_ATP-bd"/>
</dbReference>
<dbReference type="SMART" id="SM00382">
    <property type="entry name" value="AAA"/>
    <property type="match status" value="1"/>
</dbReference>
<dbReference type="InterPro" id="IPR003593">
    <property type="entry name" value="AAA+_ATPase"/>
</dbReference>
<dbReference type="AlphaFoldDB" id="A0A162R1B0"/>
<dbReference type="SUPFAM" id="SSF52540">
    <property type="entry name" value="P-loop containing nucleoside triphosphate hydrolases"/>
    <property type="match status" value="1"/>
</dbReference>
<dbReference type="GO" id="GO:0005886">
    <property type="term" value="C:plasma membrane"/>
    <property type="evidence" value="ECO:0007669"/>
    <property type="project" value="TreeGrafter"/>
</dbReference>
<accession>A0A162R1B0</accession>
<dbReference type="Pfam" id="PF00005">
    <property type="entry name" value="ABC_tran"/>
    <property type="match status" value="1"/>
</dbReference>
<dbReference type="OrthoDB" id="9802264at2"/>
<reference evidence="5 6" key="1">
    <citation type="submission" date="2016-04" db="EMBL/GenBank/DDBJ databases">
        <title>Genome sequence of Clostridium magnum DSM 2767.</title>
        <authorList>
            <person name="Poehlein A."/>
            <person name="Uhlig R."/>
            <person name="Fischer R."/>
            <person name="Bahl H."/>
            <person name="Daniel R."/>
        </authorList>
    </citation>
    <scope>NUCLEOTIDE SEQUENCE [LARGE SCALE GENOMIC DNA]</scope>
    <source>
        <strain evidence="5 6">DSM 2767</strain>
    </source>
</reference>
<dbReference type="GO" id="GO:0005524">
    <property type="term" value="F:ATP binding"/>
    <property type="evidence" value="ECO:0007669"/>
    <property type="project" value="UniProtKB-KW"/>
</dbReference>
<keyword evidence="3 5" id="KW-0067">ATP-binding</keyword>
<evidence type="ECO:0000259" key="4">
    <source>
        <dbReference type="PROSITE" id="PS50893"/>
    </source>
</evidence>
<dbReference type="RefSeq" id="WP_066629863.1">
    <property type="nucleotide sequence ID" value="NZ_FQXL01000041.1"/>
</dbReference>
<evidence type="ECO:0000313" key="5">
    <source>
        <dbReference type="EMBL" id="KZL89274.1"/>
    </source>
</evidence>
<dbReference type="PANTHER" id="PTHR24220">
    <property type="entry name" value="IMPORT ATP-BINDING PROTEIN"/>
    <property type="match status" value="1"/>
</dbReference>
<dbReference type="FunFam" id="3.40.50.300:FF:000032">
    <property type="entry name" value="Export ABC transporter ATP-binding protein"/>
    <property type="match status" value="1"/>
</dbReference>
<dbReference type="GO" id="GO:0016887">
    <property type="term" value="F:ATP hydrolysis activity"/>
    <property type="evidence" value="ECO:0007669"/>
    <property type="project" value="InterPro"/>
</dbReference>
<gene>
    <name evidence="5" type="primary">macB_7</name>
    <name evidence="5" type="ORF">CLMAG_54970</name>
</gene>
<keyword evidence="1" id="KW-0813">Transport</keyword>
<organism evidence="5 6">
    <name type="scientific">Clostridium magnum DSM 2767</name>
    <dbReference type="NCBI Taxonomy" id="1121326"/>
    <lineage>
        <taxon>Bacteria</taxon>
        <taxon>Bacillati</taxon>
        <taxon>Bacillota</taxon>
        <taxon>Clostridia</taxon>
        <taxon>Eubacteriales</taxon>
        <taxon>Clostridiaceae</taxon>
        <taxon>Clostridium</taxon>
    </lineage>
</organism>